<evidence type="ECO:0000313" key="3">
    <source>
        <dbReference type="Proteomes" id="UP000182737"/>
    </source>
</evidence>
<keyword evidence="3" id="KW-1185">Reference proteome</keyword>
<organism evidence="2 3">
    <name type="scientific">Treponema bryantii</name>
    <dbReference type="NCBI Taxonomy" id="163"/>
    <lineage>
        <taxon>Bacteria</taxon>
        <taxon>Pseudomonadati</taxon>
        <taxon>Spirochaetota</taxon>
        <taxon>Spirochaetia</taxon>
        <taxon>Spirochaetales</taxon>
        <taxon>Treponemataceae</taxon>
        <taxon>Treponema</taxon>
    </lineage>
</organism>
<dbReference type="EMBL" id="FORI01000013">
    <property type="protein sequence ID" value="SFJ05757.1"/>
    <property type="molecule type" value="Genomic_DNA"/>
</dbReference>
<keyword evidence="1" id="KW-0472">Membrane</keyword>
<keyword evidence="1" id="KW-1133">Transmembrane helix</keyword>
<accession>A0A1I3N9B0</accession>
<proteinExistence type="predicted"/>
<feature type="transmembrane region" description="Helical" evidence="1">
    <location>
        <begin position="74"/>
        <end position="95"/>
    </location>
</feature>
<name>A0A1I3N9B0_9SPIR</name>
<feature type="transmembrane region" description="Helical" evidence="1">
    <location>
        <begin position="225"/>
        <end position="245"/>
    </location>
</feature>
<feature type="transmembrane region" description="Helical" evidence="1">
    <location>
        <begin position="107"/>
        <end position="134"/>
    </location>
</feature>
<evidence type="ECO:0000313" key="2">
    <source>
        <dbReference type="EMBL" id="SFJ05757.1"/>
    </source>
</evidence>
<feature type="transmembrane region" description="Helical" evidence="1">
    <location>
        <begin position="146"/>
        <end position="171"/>
    </location>
</feature>
<keyword evidence="1" id="KW-0812">Transmembrane</keyword>
<feature type="transmembrane region" description="Helical" evidence="1">
    <location>
        <begin position="183"/>
        <end position="205"/>
    </location>
</feature>
<dbReference type="Pfam" id="PF14897">
    <property type="entry name" value="EpsG"/>
    <property type="match status" value="1"/>
</dbReference>
<reference evidence="3" key="1">
    <citation type="submission" date="2016-10" db="EMBL/GenBank/DDBJ databases">
        <authorList>
            <person name="Varghese N."/>
            <person name="Submissions S."/>
        </authorList>
    </citation>
    <scope>NUCLEOTIDE SEQUENCE [LARGE SCALE GENOMIC DNA]</scope>
    <source>
        <strain evidence="3">XBD1002</strain>
    </source>
</reference>
<dbReference type="AlphaFoldDB" id="A0A1I3N9B0"/>
<dbReference type="Proteomes" id="UP000182737">
    <property type="component" value="Unassembled WGS sequence"/>
</dbReference>
<feature type="transmembrane region" description="Helical" evidence="1">
    <location>
        <begin position="333"/>
        <end position="353"/>
    </location>
</feature>
<feature type="transmembrane region" description="Helical" evidence="1">
    <location>
        <begin position="289"/>
        <end position="312"/>
    </location>
</feature>
<protein>
    <submittedName>
        <fullName evidence="2">EpsG family protein</fullName>
    </submittedName>
</protein>
<evidence type="ECO:0000256" key="1">
    <source>
        <dbReference type="SAM" id="Phobius"/>
    </source>
</evidence>
<feature type="transmembrane region" description="Helical" evidence="1">
    <location>
        <begin position="265"/>
        <end position="283"/>
    </location>
</feature>
<gene>
    <name evidence="2" type="ORF">SAMN04487775_11314</name>
</gene>
<dbReference type="InterPro" id="IPR049458">
    <property type="entry name" value="EpsG-like"/>
</dbReference>
<sequence length="372" mass="43270">MAIGLLVLLFLMACFFPKSRLLYTLIVLYIWIVFSFNTGAPDRNTYQWIYNEDIEGAFEPLFTFLMTLSRRLNFSYVGFRMLLAALYIMFIHLTYRSVEKYKTFALAMYLLAPFPWQVSGIRAALACSIIMYAISLLIKNPNKNKYKFLFVILLATLVHYSSILFLVLLFVNQGKSSKRIFEFLIIAIIGTIIVLYSDVLINVVSKFTKREKIIGWLTGGKDKDGFPNWKGFAAELLILFGNIFLTFKSKNIISRNSADYEKTRVVSFIYNLNIITILFIPFLRLNDTYARLLIVMHGVNIVSYTMAAYVLQEKKIQLLSKKQSWLTKPKVRFNRFVLIIPLWSYFIAIYQNLPFKGTSMSVLEFLNKMKIF</sequence>
<dbReference type="RefSeq" id="WP_074933560.1">
    <property type="nucleotide sequence ID" value="NZ_FORI01000013.1"/>
</dbReference>